<sequence>MASKDSPIVDITHTDSEINDDIARTVNSLNETLNCSVNWCNKTKPFVGLASFPRSGNTWVRHLLELATGIYTGSLYNAIGLYRAGFIGEYDDPELRRALVYKCHGFALTFDSGIILIRNPYDSLISFFTFKTKGIMAKQNADDFNNNKKWTDFFSSQYFKWLRIIDKWISSEKRILILHYEELTQHPMQGLEKILNFLNVTFTPERRRCVADDIEGKFHRRNKEAFQFDPYSKEMHVIMDADIEIANRLLKSINQTLVHKPSYLSMLSDAE</sequence>
<evidence type="ECO:0000256" key="1">
    <source>
        <dbReference type="ARBA" id="ARBA00010236"/>
    </source>
</evidence>
<protein>
    <submittedName>
        <fullName evidence="4">WSC domain-containing protein 1-like</fullName>
    </submittedName>
</protein>
<proteinExistence type="inferred from homology"/>
<feature type="domain" description="Sulfotransferase" evidence="2">
    <location>
        <begin position="114"/>
        <end position="214"/>
    </location>
</feature>
<name>A0ABM0MCK2_SACKO</name>
<dbReference type="InterPro" id="IPR027417">
    <property type="entry name" value="P-loop_NTPase"/>
</dbReference>
<reference evidence="4" key="1">
    <citation type="submission" date="2025-08" db="UniProtKB">
        <authorList>
            <consortium name="RefSeq"/>
        </authorList>
    </citation>
    <scope>IDENTIFICATION</scope>
    <source>
        <tissue evidence="4">Testes</tissue>
    </source>
</reference>
<gene>
    <name evidence="4" type="primary">LOC102803927</name>
</gene>
<dbReference type="InterPro" id="IPR051589">
    <property type="entry name" value="Sialate-O-sulfotransferase"/>
</dbReference>
<dbReference type="InterPro" id="IPR000863">
    <property type="entry name" value="Sulfotransferase_dom"/>
</dbReference>
<evidence type="ECO:0000313" key="3">
    <source>
        <dbReference type="Proteomes" id="UP000694865"/>
    </source>
</evidence>
<dbReference type="Proteomes" id="UP000694865">
    <property type="component" value="Unplaced"/>
</dbReference>
<dbReference type="PANTHER" id="PTHR45964">
    <property type="entry name" value="WSCD FAMILY MEMBER CG9164"/>
    <property type="match status" value="1"/>
</dbReference>
<dbReference type="Pfam" id="PF00685">
    <property type="entry name" value="Sulfotransfer_1"/>
    <property type="match status" value="1"/>
</dbReference>
<dbReference type="SUPFAM" id="SSF52540">
    <property type="entry name" value="P-loop containing nucleoside triphosphate hydrolases"/>
    <property type="match status" value="1"/>
</dbReference>
<dbReference type="GeneID" id="102803927"/>
<dbReference type="Gene3D" id="3.40.50.300">
    <property type="entry name" value="P-loop containing nucleotide triphosphate hydrolases"/>
    <property type="match status" value="1"/>
</dbReference>
<dbReference type="RefSeq" id="XP_006817743.1">
    <property type="nucleotide sequence ID" value="XM_006817680.1"/>
</dbReference>
<accession>A0ABM0MCK2</accession>
<evidence type="ECO:0000259" key="2">
    <source>
        <dbReference type="Pfam" id="PF00685"/>
    </source>
</evidence>
<organism evidence="3 4">
    <name type="scientific">Saccoglossus kowalevskii</name>
    <name type="common">Acorn worm</name>
    <dbReference type="NCBI Taxonomy" id="10224"/>
    <lineage>
        <taxon>Eukaryota</taxon>
        <taxon>Metazoa</taxon>
        <taxon>Hemichordata</taxon>
        <taxon>Enteropneusta</taxon>
        <taxon>Harrimaniidae</taxon>
        <taxon>Saccoglossus</taxon>
    </lineage>
</organism>
<dbReference type="PANTHER" id="PTHR45964:SF9">
    <property type="entry name" value="SULFOTRANSFERASE"/>
    <property type="match status" value="1"/>
</dbReference>
<keyword evidence="3" id="KW-1185">Reference proteome</keyword>
<evidence type="ECO:0000313" key="4">
    <source>
        <dbReference type="RefSeq" id="XP_006817743.1"/>
    </source>
</evidence>
<comment type="similarity">
    <text evidence="1">Belongs to the WSCD family.</text>
</comment>